<feature type="transmembrane region" description="Helical" evidence="7">
    <location>
        <begin position="38"/>
        <end position="57"/>
    </location>
</feature>
<feature type="transmembrane region" description="Helical" evidence="7">
    <location>
        <begin position="195"/>
        <end position="214"/>
    </location>
</feature>
<evidence type="ECO:0000313" key="8">
    <source>
        <dbReference type="EMBL" id="MFD2115156.1"/>
    </source>
</evidence>
<feature type="transmembrane region" description="Helical" evidence="7">
    <location>
        <begin position="132"/>
        <end position="153"/>
    </location>
</feature>
<proteinExistence type="inferred from homology"/>
<keyword evidence="3" id="KW-1003">Cell membrane</keyword>
<comment type="similarity">
    <text evidence="2">Belongs to the UPF0324 family.</text>
</comment>
<dbReference type="Pfam" id="PF03601">
    <property type="entry name" value="Cons_hypoth698"/>
    <property type="match status" value="1"/>
</dbReference>
<evidence type="ECO:0000256" key="4">
    <source>
        <dbReference type="ARBA" id="ARBA00022692"/>
    </source>
</evidence>
<evidence type="ECO:0000313" key="9">
    <source>
        <dbReference type="Proteomes" id="UP001597362"/>
    </source>
</evidence>
<name>A0ABW4YHE0_9BACL</name>
<protein>
    <submittedName>
        <fullName evidence="8">YeiH family protein</fullName>
    </submittedName>
</protein>
<dbReference type="InterPro" id="IPR018383">
    <property type="entry name" value="UPF0324_pro"/>
</dbReference>
<accession>A0ABW4YHE0</accession>
<sequence>MDTNTMILIGVGTAICGGSAIAATAPAVQAKSDEVAQAISTIFLFNIIATVSFPFLGHLMHMSDYHFGLFAGTAINDTSAVVAAAYTFSDSAGDLAVVVKLTRTLLIIPITLFLAFYTVHKQQRSCTSTYKIAHTFPWFILGFIAASIVHTILPMDAALKDVLLQVGKYMIVMAMVAIGLHTNMIKLLKGGWKPLLLGLSCWIVLSVTSLVLQFI</sequence>
<dbReference type="RefSeq" id="WP_377770181.1">
    <property type="nucleotide sequence ID" value="NZ_JBHUHO010000013.1"/>
</dbReference>
<feature type="transmembrane region" description="Helical" evidence="7">
    <location>
        <begin position="169"/>
        <end position="188"/>
    </location>
</feature>
<dbReference type="PANTHER" id="PTHR30106">
    <property type="entry name" value="INNER MEMBRANE PROTEIN YEIH-RELATED"/>
    <property type="match status" value="1"/>
</dbReference>
<evidence type="ECO:0000256" key="6">
    <source>
        <dbReference type="ARBA" id="ARBA00023136"/>
    </source>
</evidence>
<evidence type="ECO:0000256" key="2">
    <source>
        <dbReference type="ARBA" id="ARBA00007977"/>
    </source>
</evidence>
<feature type="transmembrane region" description="Helical" evidence="7">
    <location>
        <begin position="101"/>
        <end position="120"/>
    </location>
</feature>
<comment type="subcellular location">
    <subcellularLocation>
        <location evidence="1">Cell membrane</location>
        <topology evidence="1">Multi-pass membrane protein</topology>
    </subcellularLocation>
</comment>
<dbReference type="Proteomes" id="UP001597362">
    <property type="component" value="Unassembled WGS sequence"/>
</dbReference>
<dbReference type="PANTHER" id="PTHR30106:SF1">
    <property type="entry name" value="UPF0324 MEMBRANE PROTEIN FN0533"/>
    <property type="match status" value="1"/>
</dbReference>
<gene>
    <name evidence="8" type="ORF">ACFSJH_05330</name>
</gene>
<evidence type="ECO:0000256" key="7">
    <source>
        <dbReference type="SAM" id="Phobius"/>
    </source>
</evidence>
<keyword evidence="6 7" id="KW-0472">Membrane</keyword>
<feature type="transmembrane region" description="Helical" evidence="7">
    <location>
        <begin position="69"/>
        <end position="89"/>
    </location>
</feature>
<comment type="caution">
    <text evidence="8">The sequence shown here is derived from an EMBL/GenBank/DDBJ whole genome shotgun (WGS) entry which is preliminary data.</text>
</comment>
<reference evidence="9" key="1">
    <citation type="journal article" date="2019" name="Int. J. Syst. Evol. Microbiol.">
        <title>The Global Catalogue of Microorganisms (GCM) 10K type strain sequencing project: providing services to taxonomists for standard genome sequencing and annotation.</title>
        <authorList>
            <consortium name="The Broad Institute Genomics Platform"/>
            <consortium name="The Broad Institute Genome Sequencing Center for Infectious Disease"/>
            <person name="Wu L."/>
            <person name="Ma J."/>
        </authorList>
    </citation>
    <scope>NUCLEOTIDE SEQUENCE [LARGE SCALE GENOMIC DNA]</scope>
    <source>
        <strain evidence="9">GH52</strain>
    </source>
</reference>
<dbReference type="EMBL" id="JBHUHO010000013">
    <property type="protein sequence ID" value="MFD2115156.1"/>
    <property type="molecule type" value="Genomic_DNA"/>
</dbReference>
<evidence type="ECO:0000256" key="3">
    <source>
        <dbReference type="ARBA" id="ARBA00022475"/>
    </source>
</evidence>
<keyword evidence="5 7" id="KW-1133">Transmembrane helix</keyword>
<evidence type="ECO:0000256" key="5">
    <source>
        <dbReference type="ARBA" id="ARBA00022989"/>
    </source>
</evidence>
<keyword evidence="4 7" id="KW-0812">Transmembrane</keyword>
<evidence type="ECO:0000256" key="1">
    <source>
        <dbReference type="ARBA" id="ARBA00004651"/>
    </source>
</evidence>
<organism evidence="8 9">
    <name type="scientific">Paenibacillus yanchengensis</name>
    <dbReference type="NCBI Taxonomy" id="2035833"/>
    <lineage>
        <taxon>Bacteria</taxon>
        <taxon>Bacillati</taxon>
        <taxon>Bacillota</taxon>
        <taxon>Bacilli</taxon>
        <taxon>Bacillales</taxon>
        <taxon>Paenibacillaceae</taxon>
        <taxon>Paenibacillus</taxon>
    </lineage>
</organism>
<keyword evidence="9" id="KW-1185">Reference proteome</keyword>